<sequence length="389" mass="43366">MAKPNTALLLTGGGARAAYQVGALKAIAELYPRNQGIPFPILCGTSAGALNATALACHASCFHLGVRKLEWVWRRFETRHIFDFHPGRLLWRLLYEGSAGLIHPDPNRAFNLFDNSPLRKLLEQLIDYHRIDDNILYGSLEALAITASDYESGLSTTFFQGRSQHHPWERERRRGIRTLITSDHLIASSALPFIFPATRIGDKFYGDGSIHQLSPLSPAIHLGAERILAIALAPPPQQNQSQYRDRLTSSHIASRLLDTVFTDTLNSDLERLGRINLTLSLIPERDRARLKLKTVEACVLKPSQDLDMLALPFLAQLPTKMRRLLRVLGVRGDETSSLASFLMFVPGYCQQLIALGYQDTLDDRTRVARFLDIESQASAPPVTAAQPAR</sequence>
<evidence type="ECO:0000256" key="1">
    <source>
        <dbReference type="ARBA" id="ARBA00022801"/>
    </source>
</evidence>
<feature type="active site" description="Nucleophile" evidence="4">
    <location>
        <position position="46"/>
    </location>
</feature>
<evidence type="ECO:0000256" key="4">
    <source>
        <dbReference type="PROSITE-ProRule" id="PRU01161"/>
    </source>
</evidence>
<dbReference type="GO" id="GO:0016042">
    <property type="term" value="P:lipid catabolic process"/>
    <property type="evidence" value="ECO:0007669"/>
    <property type="project" value="UniProtKB-UniRule"/>
</dbReference>
<reference evidence="6 7" key="1">
    <citation type="journal article" date="2013" name="Genome Announc.">
        <title>Draft Genome Sequence of Aeromonas molluscorum Strain 848TT, Isolated from Bivalve Molluscs.</title>
        <authorList>
            <person name="Spataro N."/>
            <person name="Farfan M."/>
            <person name="Albarral V."/>
            <person name="Sanglas A."/>
            <person name="Loren J.G."/>
            <person name="Fuste M.C."/>
            <person name="Bosch E."/>
        </authorList>
    </citation>
    <scope>NUCLEOTIDE SEQUENCE [LARGE SCALE GENOMIC DNA]</scope>
    <source>
        <strain evidence="6 7">848</strain>
    </source>
</reference>
<dbReference type="PANTHER" id="PTHR14226:SF57">
    <property type="entry name" value="BLR7027 PROTEIN"/>
    <property type="match status" value="1"/>
</dbReference>
<dbReference type="EMBL" id="AQGQ01000004">
    <property type="protein sequence ID" value="EOD56827.1"/>
    <property type="molecule type" value="Genomic_DNA"/>
</dbReference>
<name>R1FAX7_9GAMM</name>
<comment type="caution">
    <text evidence="6">The sequence shown here is derived from an EMBL/GenBank/DDBJ whole genome shotgun (WGS) entry which is preliminary data.</text>
</comment>
<feature type="active site" description="Proton acceptor" evidence="4">
    <location>
        <position position="207"/>
    </location>
</feature>
<evidence type="ECO:0000313" key="6">
    <source>
        <dbReference type="EMBL" id="EOD56827.1"/>
    </source>
</evidence>
<dbReference type="Gene3D" id="3.40.1090.10">
    <property type="entry name" value="Cytosolic phospholipase A2 catalytic domain"/>
    <property type="match status" value="1"/>
</dbReference>
<gene>
    <name evidence="6" type="ORF">G113_01779</name>
</gene>
<protein>
    <submittedName>
        <fullName evidence="6">Patatin</fullName>
    </submittedName>
</protein>
<organism evidence="6 7">
    <name type="scientific">Aeromonas molluscorum 848</name>
    <dbReference type="NCBI Taxonomy" id="1268236"/>
    <lineage>
        <taxon>Bacteria</taxon>
        <taxon>Pseudomonadati</taxon>
        <taxon>Pseudomonadota</taxon>
        <taxon>Gammaproteobacteria</taxon>
        <taxon>Aeromonadales</taxon>
        <taxon>Aeromonadaceae</taxon>
        <taxon>Aeromonas</taxon>
    </lineage>
</organism>
<dbReference type="SUPFAM" id="SSF52151">
    <property type="entry name" value="FabD/lysophospholipase-like"/>
    <property type="match status" value="1"/>
</dbReference>
<feature type="short sequence motif" description="GXSXG" evidence="4">
    <location>
        <begin position="44"/>
        <end position="48"/>
    </location>
</feature>
<dbReference type="InterPro" id="IPR016035">
    <property type="entry name" value="Acyl_Trfase/lysoPLipase"/>
</dbReference>
<evidence type="ECO:0000256" key="3">
    <source>
        <dbReference type="ARBA" id="ARBA00023098"/>
    </source>
</evidence>
<dbReference type="RefSeq" id="WP_005892114.1">
    <property type="nucleotide sequence ID" value="NZ_AQGQ01000004.1"/>
</dbReference>
<dbReference type="Proteomes" id="UP000013526">
    <property type="component" value="Unassembled WGS sequence"/>
</dbReference>
<dbReference type="PROSITE" id="PS51635">
    <property type="entry name" value="PNPLA"/>
    <property type="match status" value="1"/>
</dbReference>
<dbReference type="InterPro" id="IPR050301">
    <property type="entry name" value="NTE"/>
</dbReference>
<evidence type="ECO:0000313" key="7">
    <source>
        <dbReference type="Proteomes" id="UP000013526"/>
    </source>
</evidence>
<dbReference type="PANTHER" id="PTHR14226">
    <property type="entry name" value="NEUROPATHY TARGET ESTERASE/SWISS CHEESE D.MELANOGASTER"/>
    <property type="match status" value="1"/>
</dbReference>
<dbReference type="AlphaFoldDB" id="R1FAX7"/>
<dbReference type="CDD" id="cd07209">
    <property type="entry name" value="Pat_hypo_Ecoli_Z1214_like"/>
    <property type="match status" value="1"/>
</dbReference>
<evidence type="ECO:0000259" key="5">
    <source>
        <dbReference type="PROSITE" id="PS51635"/>
    </source>
</evidence>
<keyword evidence="7" id="KW-1185">Reference proteome</keyword>
<keyword evidence="3 4" id="KW-0443">Lipid metabolism</keyword>
<evidence type="ECO:0000256" key="2">
    <source>
        <dbReference type="ARBA" id="ARBA00022963"/>
    </source>
</evidence>
<accession>R1FAX7</accession>
<dbReference type="OrthoDB" id="9798773at2"/>
<keyword evidence="2 4" id="KW-0442">Lipid degradation</keyword>
<feature type="domain" description="PNPLA" evidence="5">
    <location>
        <begin position="8"/>
        <end position="220"/>
    </location>
</feature>
<dbReference type="PATRIC" id="fig|1268236.3.peg.357"/>
<dbReference type="GO" id="GO:0016787">
    <property type="term" value="F:hydrolase activity"/>
    <property type="evidence" value="ECO:0007669"/>
    <property type="project" value="UniProtKB-UniRule"/>
</dbReference>
<comment type="caution">
    <text evidence="4">Lacks conserved residue(s) required for the propagation of feature annotation.</text>
</comment>
<keyword evidence="1 4" id="KW-0378">Hydrolase</keyword>
<dbReference type="InterPro" id="IPR002641">
    <property type="entry name" value="PNPLA_dom"/>
</dbReference>
<dbReference type="Pfam" id="PF01734">
    <property type="entry name" value="Patatin"/>
    <property type="match status" value="1"/>
</dbReference>
<proteinExistence type="predicted"/>